<dbReference type="InterPro" id="IPR036271">
    <property type="entry name" value="Tet_transcr_reg_TetR-rel_C_sf"/>
</dbReference>
<dbReference type="InterPro" id="IPR009057">
    <property type="entry name" value="Homeodomain-like_sf"/>
</dbReference>
<gene>
    <name evidence="5" type="ORF">FB468_0178</name>
</gene>
<evidence type="ECO:0000256" key="2">
    <source>
        <dbReference type="ARBA" id="ARBA00023163"/>
    </source>
</evidence>
<dbReference type="SUPFAM" id="SSF48498">
    <property type="entry name" value="Tetracyclin repressor-like, C-terminal domain"/>
    <property type="match status" value="1"/>
</dbReference>
<proteinExistence type="predicted"/>
<dbReference type="Proteomes" id="UP000319094">
    <property type="component" value="Unassembled WGS sequence"/>
</dbReference>
<dbReference type="Gene3D" id="1.10.10.60">
    <property type="entry name" value="Homeodomain-like"/>
    <property type="match status" value="1"/>
</dbReference>
<organism evidence="5 6">
    <name type="scientific">Leucobacter komagatae</name>
    <dbReference type="NCBI Taxonomy" id="55969"/>
    <lineage>
        <taxon>Bacteria</taxon>
        <taxon>Bacillati</taxon>
        <taxon>Actinomycetota</taxon>
        <taxon>Actinomycetes</taxon>
        <taxon>Micrococcales</taxon>
        <taxon>Microbacteriaceae</taxon>
        <taxon>Leucobacter</taxon>
    </lineage>
</organism>
<keyword evidence="6" id="KW-1185">Reference proteome</keyword>
<evidence type="ECO:0000259" key="4">
    <source>
        <dbReference type="Pfam" id="PF02909"/>
    </source>
</evidence>
<keyword evidence="2" id="KW-0804">Transcription</keyword>
<sequence>MVAHSSSGARPGRPPAVSIAEIHATAARIADDAGLEAVSFRTLGEALNVSAMSIHRATGGIDALRHALIAELVEEAVSATAWPEHDWIATVETFAFGLRDLLMRHPLVLEAHRKAALDTPGANDVAHRVVAALRQGGLSAEEAAYGYAAVHDFVTGHVAIRLGRGELELLMVDPRHREVSVFAEHHDSERRFATGLGFILAGLAGSGRSQAPHTSTPRSANGGTHADR</sequence>
<accession>A0A542Y294</accession>
<reference evidence="5 6" key="1">
    <citation type="submission" date="2019-06" db="EMBL/GenBank/DDBJ databases">
        <title>Sequencing the genomes of 1000 actinobacteria strains.</title>
        <authorList>
            <person name="Klenk H.-P."/>
        </authorList>
    </citation>
    <scope>NUCLEOTIDE SEQUENCE [LARGE SCALE GENOMIC DNA]</scope>
    <source>
        <strain evidence="5 6">DSM 8803</strain>
    </source>
</reference>
<dbReference type="OrthoDB" id="3519192at2"/>
<dbReference type="GO" id="GO:0045892">
    <property type="term" value="P:negative regulation of DNA-templated transcription"/>
    <property type="evidence" value="ECO:0007669"/>
    <property type="project" value="InterPro"/>
</dbReference>
<dbReference type="EMBL" id="VFON01000001">
    <property type="protein sequence ID" value="TQL42196.1"/>
    <property type="molecule type" value="Genomic_DNA"/>
</dbReference>
<dbReference type="SUPFAM" id="SSF46689">
    <property type="entry name" value="Homeodomain-like"/>
    <property type="match status" value="1"/>
</dbReference>
<evidence type="ECO:0000313" key="5">
    <source>
        <dbReference type="EMBL" id="TQL42196.1"/>
    </source>
</evidence>
<protein>
    <submittedName>
        <fullName evidence="5">Tetracycline repressor-like protein</fullName>
    </submittedName>
</protein>
<feature type="compositionally biased region" description="Polar residues" evidence="3">
    <location>
        <begin position="207"/>
        <end position="222"/>
    </location>
</feature>
<feature type="domain" description="Tetracycline repressor TetR C-terminal" evidence="4">
    <location>
        <begin position="83"/>
        <end position="204"/>
    </location>
</feature>
<feature type="region of interest" description="Disordered" evidence="3">
    <location>
        <begin position="206"/>
        <end position="228"/>
    </location>
</feature>
<dbReference type="AlphaFoldDB" id="A0A542Y294"/>
<dbReference type="InterPro" id="IPR004111">
    <property type="entry name" value="Repressor_TetR_C"/>
</dbReference>
<dbReference type="Pfam" id="PF02909">
    <property type="entry name" value="TetR_C_1"/>
    <property type="match status" value="1"/>
</dbReference>
<name>A0A542Y294_9MICO</name>
<evidence type="ECO:0000313" key="6">
    <source>
        <dbReference type="Proteomes" id="UP000319094"/>
    </source>
</evidence>
<dbReference type="STRING" id="55969.SD72_04340"/>
<keyword evidence="1" id="KW-0805">Transcription regulation</keyword>
<comment type="caution">
    <text evidence="5">The sequence shown here is derived from an EMBL/GenBank/DDBJ whole genome shotgun (WGS) entry which is preliminary data.</text>
</comment>
<evidence type="ECO:0000256" key="1">
    <source>
        <dbReference type="ARBA" id="ARBA00023015"/>
    </source>
</evidence>
<dbReference type="RefSeq" id="WP_141885686.1">
    <property type="nucleotide sequence ID" value="NZ_BAAAUY010000023.1"/>
</dbReference>
<dbReference type="Gene3D" id="1.10.357.10">
    <property type="entry name" value="Tetracycline Repressor, domain 2"/>
    <property type="match status" value="1"/>
</dbReference>
<evidence type="ECO:0000256" key="3">
    <source>
        <dbReference type="SAM" id="MobiDB-lite"/>
    </source>
</evidence>